<organism evidence="1 2">
    <name type="scientific">Oryzias latipes</name>
    <name type="common">Japanese rice fish</name>
    <name type="synonym">Japanese killifish</name>
    <dbReference type="NCBI Taxonomy" id="8090"/>
    <lineage>
        <taxon>Eukaryota</taxon>
        <taxon>Metazoa</taxon>
        <taxon>Chordata</taxon>
        <taxon>Craniata</taxon>
        <taxon>Vertebrata</taxon>
        <taxon>Euteleostomi</taxon>
        <taxon>Actinopterygii</taxon>
        <taxon>Neopterygii</taxon>
        <taxon>Teleostei</taxon>
        <taxon>Neoteleostei</taxon>
        <taxon>Acanthomorphata</taxon>
        <taxon>Ovalentaria</taxon>
        <taxon>Atherinomorphae</taxon>
        <taxon>Beloniformes</taxon>
        <taxon>Adrianichthyidae</taxon>
        <taxon>Oryziinae</taxon>
        <taxon>Oryzias</taxon>
    </lineage>
</organism>
<protein>
    <submittedName>
        <fullName evidence="1">Uncharacterized protein</fullName>
    </submittedName>
</protein>
<dbReference type="InterPro" id="IPR036397">
    <property type="entry name" value="RNaseH_sf"/>
</dbReference>
<dbReference type="Proteomes" id="UP000265200">
    <property type="component" value="Chromosome 10"/>
</dbReference>
<sequence>RMEWSRPADSSFYIIATSFLKQLFLSVMWSDEAKMENFSRNAIPCAWRRKKAAGGRNMVLWVWFSAKGRGRLVCVEKKDDWMPFIVRFTHCPGNEGGATFFFNQSSGVF</sequence>
<proteinExistence type="predicted"/>
<name>A0A3P9JFH3_ORYLA</name>
<dbReference type="AlphaFoldDB" id="A0A3P9JFH3"/>
<accession>A0A3P9JFH3</accession>
<reference evidence="1 2" key="2">
    <citation type="submission" date="2017-04" db="EMBL/GenBank/DDBJ databases">
        <title>CpG methylation of centromeres and impact of large insertions on vertebrate speciation.</title>
        <authorList>
            <person name="Ichikawa K."/>
            <person name="Yoshimura J."/>
            <person name="Morishita S."/>
        </authorList>
    </citation>
    <scope>NUCLEOTIDE SEQUENCE</scope>
    <source>
        <strain evidence="1 2">HSOK</strain>
    </source>
</reference>
<reference key="1">
    <citation type="journal article" date="2007" name="Nature">
        <title>The medaka draft genome and insights into vertebrate genome evolution.</title>
        <authorList>
            <person name="Kasahara M."/>
            <person name="Naruse K."/>
            <person name="Sasaki S."/>
            <person name="Nakatani Y."/>
            <person name="Qu W."/>
            <person name="Ahsan B."/>
            <person name="Yamada T."/>
            <person name="Nagayasu Y."/>
            <person name="Doi K."/>
            <person name="Kasai Y."/>
            <person name="Jindo T."/>
            <person name="Kobayashi D."/>
            <person name="Shimada A."/>
            <person name="Toyoda A."/>
            <person name="Kuroki Y."/>
            <person name="Fujiyama A."/>
            <person name="Sasaki T."/>
            <person name="Shimizu A."/>
            <person name="Asakawa S."/>
            <person name="Shimizu N."/>
            <person name="Hashimoto S."/>
            <person name="Yang J."/>
            <person name="Lee Y."/>
            <person name="Matsushima K."/>
            <person name="Sugano S."/>
            <person name="Sakaizumi M."/>
            <person name="Narita T."/>
            <person name="Ohishi K."/>
            <person name="Haga S."/>
            <person name="Ohta F."/>
            <person name="Nomoto H."/>
            <person name="Nogata K."/>
            <person name="Morishita T."/>
            <person name="Endo T."/>
            <person name="Shin-I T."/>
            <person name="Takeda H."/>
            <person name="Morishita S."/>
            <person name="Kohara Y."/>
        </authorList>
    </citation>
    <scope>NUCLEOTIDE SEQUENCE [LARGE SCALE GENOMIC DNA]</scope>
    <source>
        <strain>Hd-rR</strain>
    </source>
</reference>
<reference evidence="1" key="4">
    <citation type="submission" date="2025-09" db="UniProtKB">
        <authorList>
            <consortium name="Ensembl"/>
        </authorList>
    </citation>
    <scope>IDENTIFICATION</scope>
    <source>
        <strain evidence="1">HSOK</strain>
    </source>
</reference>
<dbReference type="Gene3D" id="3.30.420.10">
    <property type="entry name" value="Ribonuclease H-like superfamily/Ribonuclease H"/>
    <property type="match status" value="1"/>
</dbReference>
<evidence type="ECO:0000313" key="1">
    <source>
        <dbReference type="Ensembl" id="ENSORLP00015031027.1"/>
    </source>
</evidence>
<dbReference type="GO" id="GO:0003676">
    <property type="term" value="F:nucleic acid binding"/>
    <property type="evidence" value="ECO:0007669"/>
    <property type="project" value="InterPro"/>
</dbReference>
<dbReference type="Ensembl" id="ENSORLT00015021689.1">
    <property type="protein sequence ID" value="ENSORLP00015031027.1"/>
    <property type="gene ID" value="ENSORLG00015015066.1"/>
</dbReference>
<evidence type="ECO:0000313" key="2">
    <source>
        <dbReference type="Proteomes" id="UP000265200"/>
    </source>
</evidence>
<reference evidence="1" key="3">
    <citation type="submission" date="2025-08" db="UniProtKB">
        <authorList>
            <consortium name="Ensembl"/>
        </authorList>
    </citation>
    <scope>IDENTIFICATION</scope>
    <source>
        <strain evidence="1">HSOK</strain>
    </source>
</reference>